<accession>A0A1A9X280</accession>
<dbReference type="AlphaFoldDB" id="A0A1A9X280"/>
<sequence length="513" mass="56479">MCDPCCAPCCSPCGPCGPCGPCPPCGPCSPCDPCCAPFECSPKCYTGAQLDAVPQCAPRIAPPHPKCITVQQPPRLICKKRVVFTEKVVPEPMVVNRCRQITIPKVVDTTRVIKVPKLTWVSQMVREPRVIYYPSMIPDPYVVCYPKRICEPREVCQSILCQPKPQTVDIPPPREYCCYPTGPINYKPSAACPPCPMGGFHLETIHLGLPERQSGADVNRWIPFIHRKLINSFLLFLQPKACRSRELRCGIMYTTCECIKRNGLQDKCPRSLCQGRSACMCFPTPNCCPSSFPLRYANMTMGVIKKKNKDRRTGGGGNCCSCTCDPCSPSSDPAYCGLSNPQCGAPSPIPCSPTPRCCPPLPEGGIPDPRIWNSCNTPQIYPCPPCPCPWLLIVGLTFSTAAGCVGGLTETKLIIDDQIPENCSIEGYLCEATITQKKILGSTLSDLLKAHNELLLLFVMEAKSAVCRDIVDRDKDKDMNTWFLIMRPANGKLKSFCEISIDAAPWYGLFYEL</sequence>
<dbReference type="EnsemblMetazoa" id="GBRI041623-RA">
    <property type="protein sequence ID" value="GBRI041623-PA"/>
    <property type="gene ID" value="GBRI041623"/>
</dbReference>
<organism evidence="1 2">
    <name type="scientific">Glossina brevipalpis</name>
    <dbReference type="NCBI Taxonomy" id="37001"/>
    <lineage>
        <taxon>Eukaryota</taxon>
        <taxon>Metazoa</taxon>
        <taxon>Ecdysozoa</taxon>
        <taxon>Arthropoda</taxon>
        <taxon>Hexapoda</taxon>
        <taxon>Insecta</taxon>
        <taxon>Pterygota</taxon>
        <taxon>Neoptera</taxon>
        <taxon>Endopterygota</taxon>
        <taxon>Diptera</taxon>
        <taxon>Brachycera</taxon>
        <taxon>Muscomorpha</taxon>
        <taxon>Hippoboscoidea</taxon>
        <taxon>Glossinidae</taxon>
        <taxon>Glossina</taxon>
    </lineage>
</organism>
<proteinExistence type="predicted"/>
<protein>
    <recommendedName>
        <fullName evidence="3">IGFBP N-terminal domain-containing protein</fullName>
    </recommendedName>
</protein>
<dbReference type="Proteomes" id="UP000091820">
    <property type="component" value="Unassembled WGS sequence"/>
</dbReference>
<reference evidence="1" key="2">
    <citation type="submission" date="2020-05" db="UniProtKB">
        <authorList>
            <consortium name="EnsemblMetazoa"/>
        </authorList>
    </citation>
    <scope>IDENTIFICATION</scope>
    <source>
        <strain evidence="1">IAEA</strain>
    </source>
</reference>
<name>A0A1A9X280_9MUSC</name>
<dbReference type="STRING" id="37001.A0A1A9X280"/>
<evidence type="ECO:0000313" key="2">
    <source>
        <dbReference type="Proteomes" id="UP000091820"/>
    </source>
</evidence>
<evidence type="ECO:0008006" key="3">
    <source>
        <dbReference type="Google" id="ProtNLM"/>
    </source>
</evidence>
<reference evidence="2" key="1">
    <citation type="submission" date="2014-03" db="EMBL/GenBank/DDBJ databases">
        <authorList>
            <person name="Aksoy S."/>
            <person name="Warren W."/>
            <person name="Wilson R.K."/>
        </authorList>
    </citation>
    <scope>NUCLEOTIDE SEQUENCE [LARGE SCALE GENOMIC DNA]</scope>
    <source>
        <strain evidence="2">IAEA</strain>
    </source>
</reference>
<evidence type="ECO:0000313" key="1">
    <source>
        <dbReference type="EnsemblMetazoa" id="GBRI041623-PA"/>
    </source>
</evidence>
<keyword evidence="2" id="KW-1185">Reference proteome</keyword>
<dbReference type="VEuPathDB" id="VectorBase:GBRI041623"/>